<protein>
    <recommendedName>
        <fullName evidence="6">EamA domain-containing protein</fullName>
    </recommendedName>
</protein>
<dbReference type="AlphaFoldDB" id="A0A9P6XJX8"/>
<feature type="transmembrane region" description="Helical" evidence="5">
    <location>
        <begin position="230"/>
        <end position="254"/>
    </location>
</feature>
<keyword evidence="4 5" id="KW-0472">Membrane</keyword>
<evidence type="ECO:0000259" key="6">
    <source>
        <dbReference type="Pfam" id="PF00892"/>
    </source>
</evidence>
<accession>A0A9P6XJX8</accession>
<keyword evidence="2 5" id="KW-0812">Transmembrane</keyword>
<dbReference type="Gene3D" id="1.10.3730.20">
    <property type="match status" value="1"/>
</dbReference>
<evidence type="ECO:0000256" key="3">
    <source>
        <dbReference type="ARBA" id="ARBA00022989"/>
    </source>
</evidence>
<comment type="caution">
    <text evidence="7">The sequence shown here is derived from an EMBL/GenBank/DDBJ whole genome shotgun (WGS) entry which is preliminary data.</text>
</comment>
<evidence type="ECO:0000313" key="7">
    <source>
        <dbReference type="EMBL" id="KAG1315104.1"/>
    </source>
</evidence>
<feature type="transmembrane region" description="Helical" evidence="5">
    <location>
        <begin position="46"/>
        <end position="66"/>
    </location>
</feature>
<dbReference type="Gene3D" id="3.10.580.10">
    <property type="entry name" value="CBS-domain"/>
    <property type="match status" value="1"/>
</dbReference>
<feature type="transmembrane region" description="Helical" evidence="5">
    <location>
        <begin position="162"/>
        <end position="180"/>
    </location>
</feature>
<feature type="transmembrane region" description="Helical" evidence="5">
    <location>
        <begin position="266"/>
        <end position="287"/>
    </location>
</feature>
<reference evidence="7" key="1">
    <citation type="journal article" date="2020" name="Microb. Genom.">
        <title>Genetic diversity of clinical and environmental Mucorales isolates obtained from an investigation of mucormycosis cases among solid organ transplant recipients.</title>
        <authorList>
            <person name="Nguyen M.H."/>
            <person name="Kaul D."/>
            <person name="Muto C."/>
            <person name="Cheng S.J."/>
            <person name="Richter R.A."/>
            <person name="Bruno V.M."/>
            <person name="Liu G."/>
            <person name="Beyhan S."/>
            <person name="Sundermann A.J."/>
            <person name="Mounaud S."/>
            <person name="Pasculle A.W."/>
            <person name="Nierman W.C."/>
            <person name="Driscoll E."/>
            <person name="Cumbie R."/>
            <person name="Clancy C.J."/>
            <person name="Dupont C.L."/>
        </authorList>
    </citation>
    <scope>NUCLEOTIDE SEQUENCE</scope>
    <source>
        <strain evidence="7">GL11</strain>
    </source>
</reference>
<dbReference type="Proteomes" id="UP000716291">
    <property type="component" value="Unassembled WGS sequence"/>
</dbReference>
<feature type="transmembrane region" description="Helical" evidence="5">
    <location>
        <begin position="111"/>
        <end position="129"/>
    </location>
</feature>
<keyword evidence="8" id="KW-1185">Reference proteome</keyword>
<dbReference type="SUPFAM" id="SSF53686">
    <property type="entry name" value="Tryptophan synthase beta subunit-like PLP-dependent enzymes"/>
    <property type="match status" value="1"/>
</dbReference>
<dbReference type="GO" id="GO:0016020">
    <property type="term" value="C:membrane"/>
    <property type="evidence" value="ECO:0007669"/>
    <property type="project" value="UniProtKB-SubCell"/>
</dbReference>
<dbReference type="PANTHER" id="PTHR22911:SF6">
    <property type="entry name" value="SOLUTE CARRIER FAMILY 35 MEMBER G1"/>
    <property type="match status" value="1"/>
</dbReference>
<dbReference type="Gene3D" id="3.40.50.1100">
    <property type="match status" value="1"/>
</dbReference>
<feature type="transmembrane region" description="Helical" evidence="5">
    <location>
        <begin position="135"/>
        <end position="155"/>
    </location>
</feature>
<evidence type="ECO:0000256" key="1">
    <source>
        <dbReference type="ARBA" id="ARBA00004141"/>
    </source>
</evidence>
<dbReference type="OrthoDB" id="306876at2759"/>
<evidence type="ECO:0000256" key="4">
    <source>
        <dbReference type="ARBA" id="ARBA00023136"/>
    </source>
</evidence>
<dbReference type="PANTHER" id="PTHR22911">
    <property type="entry name" value="ACYL-MALONYL CONDENSING ENZYME-RELATED"/>
    <property type="match status" value="1"/>
</dbReference>
<dbReference type="InterPro" id="IPR000620">
    <property type="entry name" value="EamA_dom"/>
</dbReference>
<dbReference type="Pfam" id="PF00892">
    <property type="entry name" value="EamA"/>
    <property type="match status" value="1"/>
</dbReference>
<dbReference type="InterPro" id="IPR037185">
    <property type="entry name" value="EmrE-like"/>
</dbReference>
<name>A0A9P6XJX8_RHIOR</name>
<feature type="transmembrane region" description="Helical" evidence="5">
    <location>
        <begin position="200"/>
        <end position="223"/>
    </location>
</feature>
<evidence type="ECO:0000313" key="8">
    <source>
        <dbReference type="Proteomes" id="UP000716291"/>
    </source>
</evidence>
<evidence type="ECO:0000256" key="2">
    <source>
        <dbReference type="ARBA" id="ARBA00022692"/>
    </source>
</evidence>
<comment type="subcellular location">
    <subcellularLocation>
        <location evidence="1">Membrane</location>
        <topology evidence="1">Multi-pass membrane protein</topology>
    </subcellularLocation>
</comment>
<feature type="transmembrane region" description="Helical" evidence="5">
    <location>
        <begin position="78"/>
        <end position="99"/>
    </location>
</feature>
<dbReference type="InterPro" id="IPR036052">
    <property type="entry name" value="TrpB-like_PALP_sf"/>
</dbReference>
<dbReference type="SUPFAM" id="SSF54631">
    <property type="entry name" value="CBS-domain pair"/>
    <property type="match status" value="1"/>
</dbReference>
<gene>
    <name evidence="7" type="ORF">G6F64_000939</name>
</gene>
<feature type="domain" description="EamA" evidence="6">
    <location>
        <begin position="47"/>
        <end position="179"/>
    </location>
</feature>
<keyword evidence="3 5" id="KW-1133">Transmembrane helix</keyword>
<dbReference type="SUPFAM" id="SSF103481">
    <property type="entry name" value="Multidrug resistance efflux transporter EmrE"/>
    <property type="match status" value="1"/>
</dbReference>
<dbReference type="InterPro" id="IPR046342">
    <property type="entry name" value="CBS_dom_sf"/>
</dbReference>
<organism evidence="7 8">
    <name type="scientific">Rhizopus oryzae</name>
    <name type="common">Mucormycosis agent</name>
    <name type="synonym">Rhizopus arrhizus var. delemar</name>
    <dbReference type="NCBI Taxonomy" id="64495"/>
    <lineage>
        <taxon>Eukaryota</taxon>
        <taxon>Fungi</taxon>
        <taxon>Fungi incertae sedis</taxon>
        <taxon>Mucoromycota</taxon>
        <taxon>Mucoromycotina</taxon>
        <taxon>Mucoromycetes</taxon>
        <taxon>Mucorales</taxon>
        <taxon>Mucorineae</taxon>
        <taxon>Rhizopodaceae</taxon>
        <taxon>Rhizopus</taxon>
    </lineage>
</organism>
<sequence>MLGKKSHNNEQEIAKIFVEEDGSCGSNETTPLIAQQKQPHHKRRELVGLLYMTLSALGFSSMSLFVKLSGTSFPSFEIVFARSSIQALFGLLCCALLKINPLGEKGVRKWLFFRGLAGTIGISLFFFSITQLPLADATVVFFLGPAFTAILAAIVLGEAFTLFDGICSVICLVGVILVSKPQFLFGQTDESNDTQATSDWIRLLAIFCALLGAFMSAVAYVIVRKVGRGVHFMVHVVSFGSISTVGSLIGMFAFQEPIMPRSGYEISMLLLVGISAFIGQCFLNQGLQMAPAGPVRMIEETKKSDILIPEARTIIELAFGNASIRAGIIRIPTEATWDAPEPYIGVARKLRDETLYADIFYQYDKSAAGARTDGIITGIAQKLKEKLPNIKVVGVDPVGSILVLPMSHSLIREESLLCSGSSGAAIFENKAKKGFAGMIVHNLNLAEYVAINTEMACMNAIGLMKDKGLDQLLVTTGPHHRLRRLVTIGNILSYMASNYATLSISVFYDMFYFSRGSKEFKDITKCTPTDKLTCFFKTNSSALTTDSSIVKHAVTKFDLLSNLVTKI</sequence>
<dbReference type="EMBL" id="JAANQT010000064">
    <property type="protein sequence ID" value="KAG1315104.1"/>
    <property type="molecule type" value="Genomic_DNA"/>
</dbReference>
<proteinExistence type="predicted"/>
<evidence type="ECO:0000256" key="5">
    <source>
        <dbReference type="SAM" id="Phobius"/>
    </source>
</evidence>